<dbReference type="Pfam" id="PF05199">
    <property type="entry name" value="GMC_oxred_C"/>
    <property type="match status" value="1"/>
</dbReference>
<keyword evidence="4 5" id="KW-0274">FAD</keyword>
<dbReference type="GO" id="GO:0016614">
    <property type="term" value="F:oxidoreductase activity, acting on CH-OH group of donors"/>
    <property type="evidence" value="ECO:0007669"/>
    <property type="project" value="InterPro"/>
</dbReference>
<feature type="binding site" evidence="5">
    <location>
        <position position="274"/>
    </location>
    <ligand>
        <name>FAD</name>
        <dbReference type="ChEBI" id="CHEBI:57692"/>
    </ligand>
</feature>
<dbReference type="EMBL" id="CP044081">
    <property type="protein sequence ID" value="QEU09463.1"/>
    <property type="molecule type" value="Genomic_DNA"/>
</dbReference>
<comment type="cofactor">
    <cofactor evidence="1 5">
        <name>FAD</name>
        <dbReference type="ChEBI" id="CHEBI:57692"/>
    </cofactor>
</comment>
<comment type="similarity">
    <text evidence="2 6">Belongs to the GMC oxidoreductase family.</text>
</comment>
<dbReference type="InterPro" id="IPR012132">
    <property type="entry name" value="GMC_OxRdtase"/>
</dbReference>
<evidence type="ECO:0000256" key="6">
    <source>
        <dbReference type="RuleBase" id="RU003968"/>
    </source>
</evidence>
<dbReference type="PANTHER" id="PTHR11552">
    <property type="entry name" value="GLUCOSE-METHANOL-CHOLINE GMC OXIDOREDUCTASE"/>
    <property type="match status" value="1"/>
</dbReference>
<feature type="domain" description="Glucose-methanol-choline oxidoreductase N-terminal" evidence="9">
    <location>
        <begin position="309"/>
        <end position="323"/>
    </location>
</feature>
<evidence type="ECO:0000256" key="3">
    <source>
        <dbReference type="ARBA" id="ARBA00022630"/>
    </source>
</evidence>
<dbReference type="Gene3D" id="3.30.560.10">
    <property type="entry name" value="Glucose Oxidase, domain 3"/>
    <property type="match status" value="1"/>
</dbReference>
<dbReference type="AlphaFoldDB" id="A0A5P2QVC7"/>
<reference evidence="10 11" key="1">
    <citation type="submission" date="2019-09" db="EMBL/GenBank/DDBJ databases">
        <title>FDA dAtabase for Regulatory Grade micrObial Sequences (FDA-ARGOS): Supporting development and validation of Infectious Disease Dx tests.</title>
        <authorList>
            <person name="Sciortino C."/>
            <person name="Tallon L."/>
            <person name="Sadzewicz L."/>
            <person name="Vavikolanu K."/>
            <person name="Mehta A."/>
            <person name="Aluvathingal J."/>
            <person name="Nadendla S."/>
            <person name="Nandy P."/>
            <person name="Geyer C."/>
            <person name="Yan Y."/>
            <person name="Sichtig H."/>
        </authorList>
    </citation>
    <scope>NUCLEOTIDE SEQUENCE [LARGE SCALE GENOMIC DNA]</scope>
    <source>
        <strain evidence="10 11">FDAARGOS_643</strain>
    </source>
</reference>
<dbReference type="InterPro" id="IPR007867">
    <property type="entry name" value="GMC_OxRtase_C"/>
</dbReference>
<dbReference type="InterPro" id="IPR036188">
    <property type="entry name" value="FAD/NAD-bd_sf"/>
</dbReference>
<protein>
    <submittedName>
        <fullName evidence="10">GMC family oxidoreductase</fullName>
    </submittedName>
</protein>
<dbReference type="GO" id="GO:0050660">
    <property type="term" value="F:flavin adenine dinucleotide binding"/>
    <property type="evidence" value="ECO:0007669"/>
    <property type="project" value="InterPro"/>
</dbReference>
<proteinExistence type="inferred from homology"/>
<dbReference type="SUPFAM" id="SSF54373">
    <property type="entry name" value="FAD-linked reductases, C-terminal domain"/>
    <property type="match status" value="1"/>
</dbReference>
<organism evidence="10 11">
    <name type="scientific">Paracoccus yeei</name>
    <dbReference type="NCBI Taxonomy" id="147645"/>
    <lineage>
        <taxon>Bacteria</taxon>
        <taxon>Pseudomonadati</taxon>
        <taxon>Pseudomonadota</taxon>
        <taxon>Alphaproteobacteria</taxon>
        <taxon>Rhodobacterales</taxon>
        <taxon>Paracoccaceae</taxon>
        <taxon>Paracoccus</taxon>
    </lineage>
</organism>
<evidence type="ECO:0000256" key="2">
    <source>
        <dbReference type="ARBA" id="ARBA00010790"/>
    </source>
</evidence>
<name>A0A5P2QVC7_9RHOB</name>
<gene>
    <name evidence="10" type="ORF">FOB51_16455</name>
</gene>
<evidence type="ECO:0000259" key="8">
    <source>
        <dbReference type="PROSITE" id="PS00623"/>
    </source>
</evidence>
<dbReference type="InterPro" id="IPR000172">
    <property type="entry name" value="GMC_OxRdtase_N"/>
</dbReference>
<evidence type="ECO:0000313" key="11">
    <source>
        <dbReference type="Proteomes" id="UP000324507"/>
    </source>
</evidence>
<sequence>MTPLMVWDEQVRGLRISPPGGSVRAEDHPGHRPPSPSRTMPSVRRMHSPQPFATLPISEERRMDTADIIIVGAGSAGSVLASRLSEDPRLTVLLLEAGPGGWHPLVAMPRGWVRLTGHPHRAWRFPVEAQPGRPAPEFWARGRGLGGSSSINGMIWCRGAPQDYDGWQALGAPGWGWEVMERAFHAIEDRGDGGKGRVQITQHPLEGPLGRALIAAGAQIGLPALPVLYGGDRPGIGPYSHSIDRSGTRASADRAFLRPARRRPNLRIVTGAEVQRLTLEQGRITGVTYRQGGALRQATARAGVILSAGALKSPQILHLSGLGPGAMLQAAGIAPQRDLPAIGEGLAEHLVIALPYRLMATGGHNPRLRGARLWAEVARYWLTGGGLMGLGGSETGAFLCSKPEAGHPDLQLAVSPYSFARGLLDGRLALEDRPGITATGYMLRPTSRGSVALAGPDPAAMPRIRANWLATVHDRETALRMVGWMRRLMRAPALRDFVGEERWPGREMDDAALLEAFTGRFVSGLHATGTCGMGRALDSGLRLRGVEGLWVVDASAIPAPISGNTNGPVMALAWHGATLIRDALK</sequence>
<evidence type="ECO:0000256" key="7">
    <source>
        <dbReference type="SAM" id="MobiDB-lite"/>
    </source>
</evidence>
<dbReference type="PROSITE" id="PS00624">
    <property type="entry name" value="GMC_OXRED_2"/>
    <property type="match status" value="1"/>
</dbReference>
<keyword evidence="3 6" id="KW-0285">Flavoprotein</keyword>
<dbReference type="Gene3D" id="3.50.50.60">
    <property type="entry name" value="FAD/NAD(P)-binding domain"/>
    <property type="match status" value="1"/>
</dbReference>
<evidence type="ECO:0000256" key="1">
    <source>
        <dbReference type="ARBA" id="ARBA00001974"/>
    </source>
</evidence>
<dbReference type="PANTHER" id="PTHR11552:SF147">
    <property type="entry name" value="CHOLINE DEHYDROGENASE, MITOCHONDRIAL"/>
    <property type="match status" value="1"/>
</dbReference>
<dbReference type="Proteomes" id="UP000324507">
    <property type="component" value="Chromosome"/>
</dbReference>
<dbReference type="Pfam" id="PF00732">
    <property type="entry name" value="GMC_oxred_N"/>
    <property type="match status" value="1"/>
</dbReference>
<evidence type="ECO:0000256" key="4">
    <source>
        <dbReference type="ARBA" id="ARBA00022827"/>
    </source>
</evidence>
<dbReference type="PIRSF" id="PIRSF000137">
    <property type="entry name" value="Alcohol_oxidase"/>
    <property type="match status" value="1"/>
</dbReference>
<evidence type="ECO:0000256" key="5">
    <source>
        <dbReference type="PIRSR" id="PIRSR000137-2"/>
    </source>
</evidence>
<evidence type="ECO:0000313" key="10">
    <source>
        <dbReference type="EMBL" id="QEU09463.1"/>
    </source>
</evidence>
<evidence type="ECO:0000259" key="9">
    <source>
        <dbReference type="PROSITE" id="PS00624"/>
    </source>
</evidence>
<dbReference type="SUPFAM" id="SSF51905">
    <property type="entry name" value="FAD/NAD(P)-binding domain"/>
    <property type="match status" value="1"/>
</dbReference>
<accession>A0A5P2QVC7</accession>
<feature type="domain" description="Glucose-methanol-choline oxidoreductase N-terminal" evidence="8">
    <location>
        <begin position="142"/>
        <end position="165"/>
    </location>
</feature>
<dbReference type="PROSITE" id="PS00623">
    <property type="entry name" value="GMC_OXRED_1"/>
    <property type="match status" value="1"/>
</dbReference>
<feature type="region of interest" description="Disordered" evidence="7">
    <location>
        <begin position="15"/>
        <end position="47"/>
    </location>
</feature>